<comment type="caution">
    <text evidence="2">The sequence shown here is derived from an EMBL/GenBank/DDBJ whole genome shotgun (WGS) entry which is preliminary data.</text>
</comment>
<evidence type="ECO:0000313" key="2">
    <source>
        <dbReference type="EMBL" id="MFC6094147.1"/>
    </source>
</evidence>
<evidence type="ECO:0000256" key="1">
    <source>
        <dbReference type="SAM" id="MobiDB-lite"/>
    </source>
</evidence>
<accession>A0ABW1PH68</accession>
<keyword evidence="3" id="KW-1185">Reference proteome</keyword>
<protein>
    <submittedName>
        <fullName evidence="2">Uncharacterized protein</fullName>
    </submittedName>
</protein>
<sequence>MVIGFAIALVGNTATNTASVDEPWWPFAVWGAVAALIAVARRQWQDEVARRSLNDPYPLPVRRRAAPADLAGDDLLATWRRVPTGRLVVLGAPDAGKTVPPVRFVVGLDVRRRLAATSAPPGTAGAPAATPPGSARPSPHPTR</sequence>
<dbReference type="Proteomes" id="UP001596220">
    <property type="component" value="Unassembled WGS sequence"/>
</dbReference>
<dbReference type="EMBL" id="JBHSQO010000057">
    <property type="protein sequence ID" value="MFC6094147.1"/>
    <property type="molecule type" value="Genomic_DNA"/>
</dbReference>
<reference evidence="3" key="1">
    <citation type="journal article" date="2019" name="Int. J. Syst. Evol. Microbiol.">
        <title>The Global Catalogue of Microorganisms (GCM) 10K type strain sequencing project: providing services to taxonomists for standard genome sequencing and annotation.</title>
        <authorList>
            <consortium name="The Broad Institute Genomics Platform"/>
            <consortium name="The Broad Institute Genome Sequencing Center for Infectious Disease"/>
            <person name="Wu L."/>
            <person name="Ma J."/>
        </authorList>
    </citation>
    <scope>NUCLEOTIDE SEQUENCE [LARGE SCALE GENOMIC DNA]</scope>
    <source>
        <strain evidence="3">CGMCC 4.7246</strain>
    </source>
</reference>
<proteinExistence type="predicted"/>
<feature type="region of interest" description="Disordered" evidence="1">
    <location>
        <begin position="116"/>
        <end position="143"/>
    </location>
</feature>
<organism evidence="2 3">
    <name type="scientific">Saccharothrix lopnurensis</name>
    <dbReference type="NCBI Taxonomy" id="1670621"/>
    <lineage>
        <taxon>Bacteria</taxon>
        <taxon>Bacillati</taxon>
        <taxon>Actinomycetota</taxon>
        <taxon>Actinomycetes</taxon>
        <taxon>Pseudonocardiales</taxon>
        <taxon>Pseudonocardiaceae</taxon>
        <taxon>Saccharothrix</taxon>
    </lineage>
</organism>
<evidence type="ECO:0000313" key="3">
    <source>
        <dbReference type="Proteomes" id="UP001596220"/>
    </source>
</evidence>
<gene>
    <name evidence="2" type="ORF">ACFP3R_33180</name>
</gene>
<feature type="compositionally biased region" description="Low complexity" evidence="1">
    <location>
        <begin position="116"/>
        <end position="137"/>
    </location>
</feature>
<name>A0ABW1PH68_9PSEU</name>
<dbReference type="RefSeq" id="WP_380642114.1">
    <property type="nucleotide sequence ID" value="NZ_JBHSQO010000057.1"/>
</dbReference>